<organism evidence="2">
    <name type="scientific">marine metagenome</name>
    <dbReference type="NCBI Taxonomy" id="408172"/>
    <lineage>
        <taxon>unclassified sequences</taxon>
        <taxon>metagenomes</taxon>
        <taxon>ecological metagenomes</taxon>
    </lineage>
</organism>
<protein>
    <recommendedName>
        <fullName evidence="3">PKD domain-containing protein</fullName>
    </recommendedName>
</protein>
<reference evidence="2" key="1">
    <citation type="submission" date="2018-05" db="EMBL/GenBank/DDBJ databases">
        <authorList>
            <person name="Lanie J.A."/>
            <person name="Ng W.-L."/>
            <person name="Kazmierczak K.M."/>
            <person name="Andrzejewski T.M."/>
            <person name="Davidsen T.M."/>
            <person name="Wayne K.J."/>
            <person name="Tettelin H."/>
            <person name="Glass J.I."/>
            <person name="Rusch D."/>
            <person name="Podicherti R."/>
            <person name="Tsui H.-C.T."/>
            <person name="Winkler M.E."/>
        </authorList>
    </citation>
    <scope>NUCLEOTIDE SEQUENCE</scope>
</reference>
<dbReference type="AlphaFoldDB" id="A0A381VRW4"/>
<gene>
    <name evidence="2" type="ORF">METZ01_LOCUS95916</name>
</gene>
<evidence type="ECO:0000313" key="2">
    <source>
        <dbReference type="EMBL" id="SVA43062.1"/>
    </source>
</evidence>
<dbReference type="Gene3D" id="2.60.40.10">
    <property type="entry name" value="Immunoglobulins"/>
    <property type="match status" value="1"/>
</dbReference>
<feature type="coiled-coil region" evidence="1">
    <location>
        <begin position="25"/>
        <end position="52"/>
    </location>
</feature>
<dbReference type="EMBL" id="UINC01009608">
    <property type="protein sequence ID" value="SVA43062.1"/>
    <property type="molecule type" value="Genomic_DNA"/>
</dbReference>
<dbReference type="InterPro" id="IPR013783">
    <property type="entry name" value="Ig-like_fold"/>
</dbReference>
<accession>A0A381VRW4</accession>
<evidence type="ECO:0008006" key="3">
    <source>
        <dbReference type="Google" id="ProtNLM"/>
    </source>
</evidence>
<sequence>MNDRTAVLFLILCVAVLLGLIELEKIWEQEKLEKKEQKVAQLKQQKLDARKVNELEDKIFKVMIKHDGRPETNTATVIMDAGGSYDPNKVDKLLFEWKQVDGKTVYLEPNPSSPRVAFNAGPGEYKFEITLTDGYGTIIKDTKIIQVLSEPNDLPILETKVMAK</sequence>
<evidence type="ECO:0000256" key="1">
    <source>
        <dbReference type="SAM" id="Coils"/>
    </source>
</evidence>
<keyword evidence="1" id="KW-0175">Coiled coil</keyword>
<name>A0A381VRW4_9ZZZZ</name>
<proteinExistence type="predicted"/>